<dbReference type="AlphaFoldDB" id="A0A8B9E638"/>
<evidence type="ECO:0000313" key="3">
    <source>
        <dbReference type="Proteomes" id="UP000694521"/>
    </source>
</evidence>
<evidence type="ECO:0000256" key="1">
    <source>
        <dbReference type="SAM" id="MobiDB-lite"/>
    </source>
</evidence>
<evidence type="ECO:0000313" key="2">
    <source>
        <dbReference type="Ensembl" id="ENSACDP00005016810.1"/>
    </source>
</evidence>
<name>A0A8B9E638_ANSCY</name>
<organism evidence="2 3">
    <name type="scientific">Anser cygnoides</name>
    <name type="common">Swan goose</name>
    <dbReference type="NCBI Taxonomy" id="8845"/>
    <lineage>
        <taxon>Eukaryota</taxon>
        <taxon>Metazoa</taxon>
        <taxon>Chordata</taxon>
        <taxon>Craniata</taxon>
        <taxon>Vertebrata</taxon>
        <taxon>Euteleostomi</taxon>
        <taxon>Archelosauria</taxon>
        <taxon>Archosauria</taxon>
        <taxon>Dinosauria</taxon>
        <taxon>Saurischia</taxon>
        <taxon>Theropoda</taxon>
        <taxon>Coelurosauria</taxon>
        <taxon>Aves</taxon>
        <taxon>Neognathae</taxon>
        <taxon>Galloanserae</taxon>
        <taxon>Anseriformes</taxon>
        <taxon>Anatidae</taxon>
        <taxon>Anserinae</taxon>
        <taxon>Anser</taxon>
    </lineage>
</organism>
<reference evidence="2" key="1">
    <citation type="submission" date="2025-08" db="UniProtKB">
        <authorList>
            <consortium name="Ensembl"/>
        </authorList>
    </citation>
    <scope>IDENTIFICATION</scope>
</reference>
<reference evidence="2" key="2">
    <citation type="submission" date="2025-09" db="UniProtKB">
        <authorList>
            <consortium name="Ensembl"/>
        </authorList>
    </citation>
    <scope>IDENTIFICATION</scope>
</reference>
<protein>
    <submittedName>
        <fullName evidence="2">Uncharacterized protein</fullName>
    </submittedName>
</protein>
<proteinExistence type="predicted"/>
<feature type="region of interest" description="Disordered" evidence="1">
    <location>
        <begin position="1"/>
        <end position="24"/>
    </location>
</feature>
<keyword evidence="3" id="KW-1185">Reference proteome</keyword>
<accession>A0A8B9E638</accession>
<dbReference type="Proteomes" id="UP000694521">
    <property type="component" value="Unplaced"/>
</dbReference>
<dbReference type="Ensembl" id="ENSACDT00005020233.1">
    <property type="protein sequence ID" value="ENSACDP00005016810.1"/>
    <property type="gene ID" value="ENSACDG00005012287.1"/>
</dbReference>
<sequence>MKRHPVGCSSPPVLPAAQAHGHGQPAPAAALPSCLLAALSPQEKGGETGAVTWLHSCCSLLGCRCRMGNVASLPLGWSYLGARVTAEGFTPRLILSLVMRSGVSGRDLKSNPKNRMKSSKAVADRIFLLGDTRSHPCVL</sequence>